<protein>
    <recommendedName>
        <fullName evidence="2">phosphoglycerate mutase (2,3-diphosphoglycerate-dependent)</fullName>
        <ecNumber evidence="2">5.4.2.11</ecNumber>
    </recommendedName>
</protein>
<evidence type="ECO:0000313" key="7">
    <source>
        <dbReference type="Proteomes" id="UP000034845"/>
    </source>
</evidence>
<accession>A0A0G0MPU5</accession>
<organism evidence="6 7">
    <name type="scientific">Yanofskybacteria sp. (strain GW2011_GWA1_39_13)</name>
    <dbReference type="NCBI Taxonomy" id="1619019"/>
    <lineage>
        <taxon>Bacteria</taxon>
        <taxon>Candidatus Yanofskyibacteriota</taxon>
    </lineage>
</organism>
<dbReference type="PROSITE" id="PS00175">
    <property type="entry name" value="PG_MUTASE"/>
    <property type="match status" value="1"/>
</dbReference>
<gene>
    <name evidence="6" type="ORF">UT29_C0002G0023</name>
</gene>
<feature type="site" description="Transition state stabilizer" evidence="5">
    <location>
        <position position="175"/>
    </location>
</feature>
<dbReference type="AlphaFoldDB" id="A0A0G0MPU5"/>
<comment type="caution">
    <text evidence="6">The sequence shown here is derived from an EMBL/GenBank/DDBJ whole genome shotgun (WGS) entry which is preliminary data.</text>
</comment>
<dbReference type="EMBL" id="LBWF01000002">
    <property type="protein sequence ID" value="KKR02461.1"/>
    <property type="molecule type" value="Genomic_DNA"/>
</dbReference>
<dbReference type="InterPro" id="IPR001345">
    <property type="entry name" value="PG/BPGM_mutase_AS"/>
</dbReference>
<evidence type="ECO:0000256" key="5">
    <source>
        <dbReference type="PIRSR" id="PIRSR613078-3"/>
    </source>
</evidence>
<dbReference type="CDD" id="cd07067">
    <property type="entry name" value="HP_PGM_like"/>
    <property type="match status" value="1"/>
</dbReference>
<evidence type="ECO:0000256" key="2">
    <source>
        <dbReference type="ARBA" id="ARBA00012028"/>
    </source>
</evidence>
<dbReference type="Gene3D" id="3.40.50.1240">
    <property type="entry name" value="Phosphoglycerate mutase-like"/>
    <property type="match status" value="1"/>
</dbReference>
<dbReference type="GO" id="GO:0006096">
    <property type="term" value="P:glycolytic process"/>
    <property type="evidence" value="ECO:0007669"/>
    <property type="project" value="UniProtKB-KW"/>
</dbReference>
<dbReference type="InterPro" id="IPR013078">
    <property type="entry name" value="His_Pase_superF_clade-1"/>
</dbReference>
<proteinExistence type="inferred from homology"/>
<dbReference type="EC" id="5.4.2.11" evidence="2"/>
<name>A0A0G0MPU5_YANXG</name>
<dbReference type="SMART" id="SM00855">
    <property type="entry name" value="PGAM"/>
    <property type="match status" value="1"/>
</dbReference>
<keyword evidence="3" id="KW-0324">Glycolysis</keyword>
<evidence type="ECO:0000313" key="6">
    <source>
        <dbReference type="EMBL" id="KKR02461.1"/>
    </source>
</evidence>
<dbReference type="PANTHER" id="PTHR11931">
    <property type="entry name" value="PHOSPHOGLYCERATE MUTASE"/>
    <property type="match status" value="1"/>
</dbReference>
<comment type="similarity">
    <text evidence="1">Belongs to the phosphoglycerate mutase family. BPG-dependent PGAM subfamily.</text>
</comment>
<keyword evidence="4" id="KW-0413">Isomerase</keyword>
<dbReference type="InterPro" id="IPR005952">
    <property type="entry name" value="Phosphogly_mut1"/>
</dbReference>
<dbReference type="Proteomes" id="UP000034845">
    <property type="component" value="Unassembled WGS sequence"/>
</dbReference>
<dbReference type="InterPro" id="IPR029033">
    <property type="entry name" value="His_PPase_superfam"/>
</dbReference>
<dbReference type="SUPFAM" id="SSF53254">
    <property type="entry name" value="Phosphoglycerate mutase-like"/>
    <property type="match status" value="1"/>
</dbReference>
<dbReference type="GO" id="GO:0004619">
    <property type="term" value="F:phosphoglycerate mutase activity"/>
    <property type="evidence" value="ECO:0007669"/>
    <property type="project" value="UniProtKB-EC"/>
</dbReference>
<evidence type="ECO:0000256" key="4">
    <source>
        <dbReference type="ARBA" id="ARBA00023235"/>
    </source>
</evidence>
<sequence>MAKVLPLDLVLVRHGQSEENLADTMSRRGDRSFFTPEFGGRHSREYRLTDTGILQSQIAGRWLRQNVPMPFDRFFVSDFIRAKETAAHLQLPGANWRVDYELRERDQSFVNNSPGFGHNYPSELEQYRYPFDPFLSYPAGGGESIATLCLRARIGILAKLEKECQGHERVIVVCHGHTMRAIQINLEGLGHDDFVRLNASKEPADRILNCQILWYSRCDNKTLDFDNSRYITVRSVCAAGLVGDYGWRRINRHLCSDEELLAEVEKYPRILKG</sequence>
<evidence type="ECO:0000256" key="3">
    <source>
        <dbReference type="ARBA" id="ARBA00023152"/>
    </source>
</evidence>
<evidence type="ECO:0000256" key="1">
    <source>
        <dbReference type="ARBA" id="ARBA00006717"/>
    </source>
</evidence>
<reference evidence="6 7" key="1">
    <citation type="journal article" date="2015" name="Nature">
        <title>rRNA introns, odd ribosomes, and small enigmatic genomes across a large radiation of phyla.</title>
        <authorList>
            <person name="Brown C.T."/>
            <person name="Hug L.A."/>
            <person name="Thomas B.C."/>
            <person name="Sharon I."/>
            <person name="Castelle C.J."/>
            <person name="Singh A."/>
            <person name="Wilkins M.J."/>
            <person name="Williams K.H."/>
            <person name="Banfield J.F."/>
        </authorList>
    </citation>
    <scope>NUCLEOTIDE SEQUENCE [LARGE SCALE GENOMIC DNA]</scope>
    <source>
        <strain evidence="7">GW2011_GWA1_39_13</strain>
    </source>
</reference>
<dbReference type="Pfam" id="PF00300">
    <property type="entry name" value="His_Phos_1"/>
    <property type="match status" value="1"/>
</dbReference>